<dbReference type="Proteomes" id="UP000265614">
    <property type="component" value="Unassembled WGS sequence"/>
</dbReference>
<dbReference type="InterPro" id="IPR019920">
    <property type="entry name" value="F420-binding_dom_put"/>
</dbReference>
<evidence type="ECO:0000256" key="1">
    <source>
        <dbReference type="ARBA" id="ARBA00023002"/>
    </source>
</evidence>
<evidence type="ECO:0000313" key="3">
    <source>
        <dbReference type="EMBL" id="RJK98279.1"/>
    </source>
</evidence>
<sequence>MALDPAALPGPALAFLAERHLATLTTLRPDGTPHVVPVGFTWDERARVARVITGGGTRKARNAAAGGRAVLCQVDGWRWLSLEGPVRVLDDPASVQDAVQRYAERYRPPRENPERVVLEVAVDRVLGLVERPAPRG</sequence>
<dbReference type="PANTHER" id="PTHR35176">
    <property type="entry name" value="HEME OXYGENASE HI_0854-RELATED"/>
    <property type="match status" value="1"/>
</dbReference>
<accession>A0A3A3Z1X7</accession>
<dbReference type="OrthoDB" id="4551790at2"/>
<reference evidence="3 4" key="1">
    <citation type="submission" date="2018-09" db="EMBL/GenBank/DDBJ databases">
        <title>YIM 75000 draft genome.</title>
        <authorList>
            <person name="Tang S."/>
            <person name="Feng Y."/>
        </authorList>
    </citation>
    <scope>NUCLEOTIDE SEQUENCE [LARGE SCALE GENOMIC DNA]</scope>
    <source>
        <strain evidence="3 4">YIM 75000</strain>
    </source>
</reference>
<dbReference type="Gene3D" id="2.30.110.10">
    <property type="entry name" value="Electron Transport, Fmn-binding Protein, Chain A"/>
    <property type="match status" value="1"/>
</dbReference>
<dbReference type="GO" id="GO:0070967">
    <property type="term" value="F:coenzyme F420 binding"/>
    <property type="evidence" value="ECO:0007669"/>
    <property type="project" value="TreeGrafter"/>
</dbReference>
<dbReference type="Pfam" id="PF01243">
    <property type="entry name" value="PNPOx_N"/>
    <property type="match status" value="1"/>
</dbReference>
<comment type="caution">
    <text evidence="3">The sequence shown here is derived from an EMBL/GenBank/DDBJ whole genome shotgun (WGS) entry which is preliminary data.</text>
</comment>
<dbReference type="SUPFAM" id="SSF50475">
    <property type="entry name" value="FMN-binding split barrel"/>
    <property type="match status" value="1"/>
</dbReference>
<dbReference type="GO" id="GO:0005829">
    <property type="term" value="C:cytosol"/>
    <property type="evidence" value="ECO:0007669"/>
    <property type="project" value="TreeGrafter"/>
</dbReference>
<name>A0A3A3Z1X7_9ACTN</name>
<protein>
    <submittedName>
        <fullName evidence="3">TIGR03618 family F420-dependent PPOX class oxidoreductase</fullName>
    </submittedName>
</protein>
<dbReference type="PANTHER" id="PTHR35176:SF1">
    <property type="entry name" value="F420H(2)-DEPENDENT BILIVERDIN REDUCTASE"/>
    <property type="match status" value="1"/>
</dbReference>
<dbReference type="InterPro" id="IPR011576">
    <property type="entry name" value="Pyridox_Oxase_N"/>
</dbReference>
<dbReference type="InterPro" id="IPR052019">
    <property type="entry name" value="F420H2_bilvrd_red/Heme_oxyg"/>
</dbReference>
<dbReference type="InterPro" id="IPR012349">
    <property type="entry name" value="Split_barrel_FMN-bd"/>
</dbReference>
<keyword evidence="4" id="KW-1185">Reference proteome</keyword>
<dbReference type="AlphaFoldDB" id="A0A3A3Z1X7"/>
<dbReference type="EMBL" id="QZEZ01000001">
    <property type="protein sequence ID" value="RJK98279.1"/>
    <property type="molecule type" value="Genomic_DNA"/>
</dbReference>
<dbReference type="GO" id="GO:0016627">
    <property type="term" value="F:oxidoreductase activity, acting on the CH-CH group of donors"/>
    <property type="evidence" value="ECO:0007669"/>
    <property type="project" value="TreeGrafter"/>
</dbReference>
<evidence type="ECO:0000259" key="2">
    <source>
        <dbReference type="Pfam" id="PF01243"/>
    </source>
</evidence>
<proteinExistence type="predicted"/>
<dbReference type="RefSeq" id="WP_119949204.1">
    <property type="nucleotide sequence ID" value="NZ_QZEZ01000001.1"/>
</dbReference>
<gene>
    <name evidence="3" type="ORF">D5H78_05190</name>
</gene>
<evidence type="ECO:0000313" key="4">
    <source>
        <dbReference type="Proteomes" id="UP000265614"/>
    </source>
</evidence>
<dbReference type="NCBIfam" id="TIGR03618">
    <property type="entry name" value="Rv1155_F420"/>
    <property type="match status" value="1"/>
</dbReference>
<organism evidence="3 4">
    <name type="scientific">Vallicoccus soli</name>
    <dbReference type="NCBI Taxonomy" id="2339232"/>
    <lineage>
        <taxon>Bacteria</taxon>
        <taxon>Bacillati</taxon>
        <taxon>Actinomycetota</taxon>
        <taxon>Actinomycetes</taxon>
        <taxon>Motilibacterales</taxon>
        <taxon>Vallicoccaceae</taxon>
        <taxon>Vallicoccus</taxon>
    </lineage>
</organism>
<keyword evidence="1" id="KW-0560">Oxidoreductase</keyword>
<feature type="domain" description="Pyridoxamine 5'-phosphate oxidase N-terminal" evidence="2">
    <location>
        <begin position="13"/>
        <end position="126"/>
    </location>
</feature>